<dbReference type="Proteomes" id="UP000240429">
    <property type="component" value="Unassembled WGS sequence"/>
</dbReference>
<dbReference type="RefSeq" id="WP_107014560.1">
    <property type="nucleotide sequence ID" value="NZ_KZ679038.1"/>
</dbReference>
<accession>A0A2P8QEZ7</accession>
<dbReference type="Gene3D" id="3.40.50.720">
    <property type="entry name" value="NAD(P)-binding Rossmann-like Domain"/>
    <property type="match status" value="1"/>
</dbReference>
<protein>
    <recommendedName>
        <fullName evidence="1">Thioester reductase (TE) domain-containing protein</fullName>
    </recommendedName>
</protein>
<keyword evidence="3" id="KW-1185">Reference proteome</keyword>
<evidence type="ECO:0000313" key="3">
    <source>
        <dbReference type="Proteomes" id="UP000240429"/>
    </source>
</evidence>
<dbReference type="EMBL" id="PYBJ01000001">
    <property type="protein sequence ID" value="PSM44804.1"/>
    <property type="molecule type" value="Genomic_DNA"/>
</dbReference>
<dbReference type="SUPFAM" id="SSF51735">
    <property type="entry name" value="NAD(P)-binding Rossmann-fold domains"/>
    <property type="match status" value="1"/>
</dbReference>
<reference evidence="2 3" key="1">
    <citation type="submission" date="2018-03" db="EMBL/GenBank/DDBJ databases">
        <title>Streptomyces dioscori sp. nov., a novel endophytic actinobacterium isolated from bulbil of Dioscorea bulbifera L.</title>
        <authorList>
            <person name="Zhikuan W."/>
        </authorList>
    </citation>
    <scope>NUCLEOTIDE SEQUENCE [LARGE SCALE GENOMIC DNA]</scope>
    <source>
        <strain evidence="2 3">A217</strain>
    </source>
</reference>
<dbReference type="InterPro" id="IPR036291">
    <property type="entry name" value="NAD(P)-bd_dom_sf"/>
</dbReference>
<evidence type="ECO:0000259" key="1">
    <source>
        <dbReference type="Pfam" id="PF07993"/>
    </source>
</evidence>
<comment type="caution">
    <text evidence="2">The sequence shown here is derived from an EMBL/GenBank/DDBJ whole genome shotgun (WGS) entry which is preliminary data.</text>
</comment>
<feature type="domain" description="Thioester reductase (TE)" evidence="1">
    <location>
        <begin position="5"/>
        <end position="230"/>
    </location>
</feature>
<name>A0A2P8QEZ7_9ACTN</name>
<organism evidence="2 3">
    <name type="scientific">Streptomyces dioscori</name>
    <dbReference type="NCBI Taxonomy" id="2109333"/>
    <lineage>
        <taxon>Bacteria</taxon>
        <taxon>Bacillati</taxon>
        <taxon>Actinomycetota</taxon>
        <taxon>Actinomycetes</taxon>
        <taxon>Kitasatosporales</taxon>
        <taxon>Streptomycetaceae</taxon>
        <taxon>Streptomyces</taxon>
        <taxon>Streptomyces aurantiacus group</taxon>
    </lineage>
</organism>
<dbReference type="AlphaFoldDB" id="A0A2P8QEZ7"/>
<dbReference type="InterPro" id="IPR013120">
    <property type="entry name" value="FAR_NAD-bd"/>
</dbReference>
<proteinExistence type="predicted"/>
<evidence type="ECO:0000313" key="2">
    <source>
        <dbReference type="EMBL" id="PSM44804.1"/>
    </source>
</evidence>
<dbReference type="OrthoDB" id="3474872at2"/>
<gene>
    <name evidence="2" type="ORF">C6Y14_01365</name>
</gene>
<sequence>MKLLLTGVTGQLGTAVAEIAPERGVTLVPLVRPARPGQVPFERAFPSLAAAKVTGDVREPLWGLGETDLNALADDVDAVVNLAGDTNWAGSGRDLYAVNVLGARNGYDVARELQRRSGRRVAYVQASSIYVVGGTLGRIAETPLTLDRHRTAYEHSKWLAERELERQHGPGDPDILISRVAALLGDSRTGATRKRNSLYLLAERWDDLPGRVLPAMRGAKVDVLPRDLAAGTLLDAVAGLHRTGPHPEPVITHLSAGERAPTLRALLETARALSPLAFGKWVRLVPASAEQVLWMSANAERFLPLSPAWRNSLIGLRYIGLDRVMERGRLAQLVDGQLPEPSTELLARLLFDLPEPQRPLAPADRGLSRFLA</sequence>
<dbReference type="Pfam" id="PF07993">
    <property type="entry name" value="NAD_binding_4"/>
    <property type="match status" value="1"/>
</dbReference>